<evidence type="ECO:0000256" key="1">
    <source>
        <dbReference type="ARBA" id="ARBA00001936"/>
    </source>
</evidence>
<sequence length="247" mass="28301">MTTPKIIPPVNLPPPEKGRIAPRPKLAATIVLLRERGGQTQILMGKRSARHDFMPSVYVFPGGRVDRSDSIAPAADHISARTREILEAAMTPARARACVMAAVRETFEETSLVLGEKFDTPPKAVNDPSWQDFHKLGYVPTLSDIEVFGRAITPPYRHKRFDTWFFVAQLDDQVSNRHVKDSAELLDTNWFGFDEIDDLETHRATQMMLAQLKIYLALDHPPRDVFFSRVYRRRFQFSRFPDRDTHV</sequence>
<dbReference type="CDD" id="cd18870">
    <property type="entry name" value="NUDIX_AcylCoAdiphos_Nudt19"/>
    <property type="match status" value="1"/>
</dbReference>
<dbReference type="EMBL" id="DRMN01000014">
    <property type="protein sequence ID" value="HFB54312.1"/>
    <property type="molecule type" value="Genomic_DNA"/>
</dbReference>
<dbReference type="Gene3D" id="3.90.79.10">
    <property type="entry name" value="Nucleoside Triphosphate Pyrophosphohydrolase"/>
    <property type="match status" value="1"/>
</dbReference>
<evidence type="ECO:0000256" key="6">
    <source>
        <dbReference type="ARBA" id="ARBA00023211"/>
    </source>
</evidence>
<gene>
    <name evidence="8" type="ORF">ENJ46_00190</name>
</gene>
<dbReference type="GO" id="GO:0016818">
    <property type="term" value="F:hydrolase activity, acting on acid anhydrides, in phosphorus-containing anhydrides"/>
    <property type="evidence" value="ECO:0007669"/>
    <property type="project" value="InterPro"/>
</dbReference>
<feature type="domain" description="Nudix hydrolase" evidence="7">
    <location>
        <begin position="23"/>
        <end position="213"/>
    </location>
</feature>
<keyword evidence="6" id="KW-0464">Manganese</keyword>
<evidence type="ECO:0000256" key="5">
    <source>
        <dbReference type="ARBA" id="ARBA00022842"/>
    </source>
</evidence>
<evidence type="ECO:0000313" key="8">
    <source>
        <dbReference type="EMBL" id="HFB54312.1"/>
    </source>
</evidence>
<evidence type="ECO:0000256" key="4">
    <source>
        <dbReference type="ARBA" id="ARBA00022801"/>
    </source>
</evidence>
<dbReference type="GO" id="GO:0046872">
    <property type="term" value="F:metal ion binding"/>
    <property type="evidence" value="ECO:0007669"/>
    <property type="project" value="UniProtKB-KW"/>
</dbReference>
<name>A0A7C3G7I1_9PROT</name>
<dbReference type="Proteomes" id="UP000886042">
    <property type="component" value="Unassembled WGS sequence"/>
</dbReference>
<dbReference type="PROSITE" id="PS51462">
    <property type="entry name" value="NUDIX"/>
    <property type="match status" value="1"/>
</dbReference>
<comment type="caution">
    <text evidence="8">The sequence shown here is derived from an EMBL/GenBank/DDBJ whole genome shotgun (WGS) entry which is preliminary data.</text>
</comment>
<proteinExistence type="predicted"/>
<evidence type="ECO:0000256" key="2">
    <source>
        <dbReference type="ARBA" id="ARBA00001946"/>
    </source>
</evidence>
<protein>
    <recommendedName>
        <fullName evidence="7">Nudix hydrolase domain-containing protein</fullName>
    </recommendedName>
</protein>
<evidence type="ECO:0000256" key="3">
    <source>
        <dbReference type="ARBA" id="ARBA00022723"/>
    </source>
</evidence>
<keyword evidence="3" id="KW-0479">Metal-binding</keyword>
<dbReference type="InterPro" id="IPR000086">
    <property type="entry name" value="NUDIX_hydrolase_dom"/>
</dbReference>
<organism evidence="8">
    <name type="scientific">Hellea balneolensis</name>
    <dbReference type="NCBI Taxonomy" id="287478"/>
    <lineage>
        <taxon>Bacteria</taxon>
        <taxon>Pseudomonadati</taxon>
        <taxon>Pseudomonadota</taxon>
        <taxon>Alphaproteobacteria</taxon>
        <taxon>Maricaulales</taxon>
        <taxon>Robiginitomaculaceae</taxon>
        <taxon>Hellea</taxon>
    </lineage>
</organism>
<keyword evidence="5" id="KW-0460">Magnesium</keyword>
<keyword evidence="4" id="KW-0378">Hydrolase</keyword>
<dbReference type="PANTHER" id="PTHR12318">
    <property type="entry name" value="TESTOSTERONE-REGULATED PROTEIN RP2"/>
    <property type="match status" value="1"/>
</dbReference>
<evidence type="ECO:0000259" key="7">
    <source>
        <dbReference type="PROSITE" id="PS51462"/>
    </source>
</evidence>
<dbReference type="InterPro" id="IPR039121">
    <property type="entry name" value="NUDT19"/>
</dbReference>
<dbReference type="PANTHER" id="PTHR12318:SF0">
    <property type="entry name" value="ACYL-COENZYME A DIPHOSPHATASE NUDT19"/>
    <property type="match status" value="1"/>
</dbReference>
<comment type="cofactor">
    <cofactor evidence="2">
        <name>Mg(2+)</name>
        <dbReference type="ChEBI" id="CHEBI:18420"/>
    </cofactor>
</comment>
<comment type="cofactor">
    <cofactor evidence="1">
        <name>Mn(2+)</name>
        <dbReference type="ChEBI" id="CHEBI:29035"/>
    </cofactor>
</comment>
<reference evidence="8" key="1">
    <citation type="journal article" date="2020" name="mSystems">
        <title>Genome- and Community-Level Interaction Insights into Carbon Utilization and Element Cycling Functions of Hydrothermarchaeota in Hydrothermal Sediment.</title>
        <authorList>
            <person name="Zhou Z."/>
            <person name="Liu Y."/>
            <person name="Xu W."/>
            <person name="Pan J."/>
            <person name="Luo Z.H."/>
            <person name="Li M."/>
        </authorList>
    </citation>
    <scope>NUCLEOTIDE SEQUENCE [LARGE SCALE GENOMIC DNA]</scope>
    <source>
        <strain evidence="8">HyVt-489</strain>
    </source>
</reference>
<dbReference type="SUPFAM" id="SSF55811">
    <property type="entry name" value="Nudix"/>
    <property type="match status" value="1"/>
</dbReference>
<dbReference type="InterPro" id="IPR015797">
    <property type="entry name" value="NUDIX_hydrolase-like_dom_sf"/>
</dbReference>
<dbReference type="AlphaFoldDB" id="A0A7C3G7I1"/>
<accession>A0A7C3G7I1</accession>